<dbReference type="OrthoDB" id="410404at2759"/>
<dbReference type="EMBL" id="CAJNOC010000154">
    <property type="protein sequence ID" value="CAF0720204.1"/>
    <property type="molecule type" value="Genomic_DNA"/>
</dbReference>
<comment type="caution">
    <text evidence="1">The sequence shown here is derived from an EMBL/GenBank/DDBJ whole genome shotgun (WGS) entry which is preliminary data.</text>
</comment>
<gene>
    <name evidence="1" type="ORF">OXX778_LOCUS2091</name>
</gene>
<dbReference type="AlphaFoldDB" id="A0A813MPD5"/>
<name>A0A813MPD5_9BILA</name>
<evidence type="ECO:0000313" key="2">
    <source>
        <dbReference type="Proteomes" id="UP000663879"/>
    </source>
</evidence>
<dbReference type="Proteomes" id="UP000663879">
    <property type="component" value="Unassembled WGS sequence"/>
</dbReference>
<proteinExistence type="predicted"/>
<sequence length="169" mass="19692">MHPNMKGQLYKMYIRPVLMYGLESLSLTTAEKNQIRVIEGNLVKSIFGLSNRCKTTPLFHALNIAPTLMRLKELRIEFFKRALCNEYTRYLCMNIKSKGSICCDIRELVNLEEESLSGIVDSCKLEELLMRDEIKSEKENNPYVKSVKEIFNSKDKTLITQKLFQLLKF</sequence>
<reference evidence="1" key="1">
    <citation type="submission" date="2021-02" db="EMBL/GenBank/DDBJ databases">
        <authorList>
            <person name="Nowell W R."/>
        </authorList>
    </citation>
    <scope>NUCLEOTIDE SEQUENCE</scope>
    <source>
        <strain evidence="1">Ploen Becks lab</strain>
    </source>
</reference>
<protein>
    <submittedName>
        <fullName evidence="1">Uncharacterized protein</fullName>
    </submittedName>
</protein>
<accession>A0A813MPD5</accession>
<evidence type="ECO:0000313" key="1">
    <source>
        <dbReference type="EMBL" id="CAF0720204.1"/>
    </source>
</evidence>
<keyword evidence="2" id="KW-1185">Reference proteome</keyword>
<organism evidence="1 2">
    <name type="scientific">Brachionus calyciflorus</name>
    <dbReference type="NCBI Taxonomy" id="104777"/>
    <lineage>
        <taxon>Eukaryota</taxon>
        <taxon>Metazoa</taxon>
        <taxon>Spiralia</taxon>
        <taxon>Gnathifera</taxon>
        <taxon>Rotifera</taxon>
        <taxon>Eurotatoria</taxon>
        <taxon>Monogononta</taxon>
        <taxon>Pseudotrocha</taxon>
        <taxon>Ploima</taxon>
        <taxon>Brachionidae</taxon>
        <taxon>Brachionus</taxon>
    </lineage>
</organism>